<organism evidence="2 3">
    <name type="scientific">Heterorhabditis bacteriophora</name>
    <name type="common">Entomopathogenic nematode worm</name>
    <dbReference type="NCBI Taxonomy" id="37862"/>
    <lineage>
        <taxon>Eukaryota</taxon>
        <taxon>Metazoa</taxon>
        <taxon>Ecdysozoa</taxon>
        <taxon>Nematoda</taxon>
        <taxon>Chromadorea</taxon>
        <taxon>Rhabditida</taxon>
        <taxon>Rhabditina</taxon>
        <taxon>Rhabditomorpha</taxon>
        <taxon>Strongyloidea</taxon>
        <taxon>Heterorhabditidae</taxon>
        <taxon>Heterorhabditis</taxon>
    </lineage>
</organism>
<keyword evidence="1" id="KW-1133">Transmembrane helix</keyword>
<proteinExistence type="predicted"/>
<evidence type="ECO:0000313" key="3">
    <source>
        <dbReference type="WBParaSite" id="Hba_04123"/>
    </source>
</evidence>
<feature type="transmembrane region" description="Helical" evidence="1">
    <location>
        <begin position="35"/>
        <end position="55"/>
    </location>
</feature>
<dbReference type="AlphaFoldDB" id="A0A1I7WGR2"/>
<dbReference type="WBParaSite" id="Hba_04123">
    <property type="protein sequence ID" value="Hba_04123"/>
    <property type="gene ID" value="Hba_04123"/>
</dbReference>
<evidence type="ECO:0000256" key="1">
    <source>
        <dbReference type="SAM" id="Phobius"/>
    </source>
</evidence>
<reference evidence="3" key="1">
    <citation type="submission" date="2016-11" db="UniProtKB">
        <authorList>
            <consortium name="WormBaseParasite"/>
        </authorList>
    </citation>
    <scope>IDENTIFICATION</scope>
</reference>
<dbReference type="Proteomes" id="UP000095283">
    <property type="component" value="Unplaced"/>
</dbReference>
<evidence type="ECO:0000313" key="2">
    <source>
        <dbReference type="Proteomes" id="UP000095283"/>
    </source>
</evidence>
<keyword evidence="1" id="KW-0812">Transmembrane</keyword>
<keyword evidence="1" id="KW-0472">Membrane</keyword>
<name>A0A1I7WGR2_HETBA</name>
<keyword evidence="2" id="KW-1185">Reference proteome</keyword>
<protein>
    <submittedName>
        <fullName evidence="3">G_PROTEIN_RECEP_F1_2 domain-containing protein</fullName>
    </submittedName>
</protein>
<sequence>MHLEINILEQFFPFKSLITLSEHGLFRNLTTVLRSYSYVAIPVVLLSIPVIILYIRDLDDRLGLHILNDMLTMMVSVDGEITTILVTFFNQLSYPNCMNVDAPKFYLYLLIYDFESN</sequence>
<accession>A0A1I7WGR2</accession>